<dbReference type="Pfam" id="PF19589">
    <property type="entry name" value="DUF6095"/>
    <property type="match status" value="1"/>
</dbReference>
<keyword evidence="1" id="KW-0812">Transmembrane</keyword>
<dbReference type="Proteomes" id="UP000596202">
    <property type="component" value="Chromosome"/>
</dbReference>
<feature type="transmembrane region" description="Helical" evidence="1">
    <location>
        <begin position="42"/>
        <end position="63"/>
    </location>
</feature>
<reference evidence="2 3" key="1">
    <citation type="submission" date="2021-01" db="EMBL/GenBank/DDBJ databases">
        <title>FDA dAtabase for Regulatory Grade micrObial Sequences (FDA-ARGOS): Supporting development and validation of Infectious Disease Dx tests.</title>
        <authorList>
            <person name="Sproer C."/>
            <person name="Gronow S."/>
            <person name="Severitt S."/>
            <person name="Schroder I."/>
            <person name="Tallon L."/>
            <person name="Sadzewicz L."/>
            <person name="Zhao X."/>
            <person name="Boylan J."/>
            <person name="Ott S."/>
            <person name="Bowen H."/>
            <person name="Vavikolanu K."/>
            <person name="Mehta A."/>
            <person name="Aluvathingal J."/>
            <person name="Nadendla S."/>
            <person name="Lowell S."/>
            <person name="Myers T."/>
            <person name="Yan Y."/>
            <person name="Sichtig H."/>
        </authorList>
    </citation>
    <scope>NUCLEOTIDE SEQUENCE [LARGE SCALE GENOMIC DNA]</scope>
    <source>
        <strain evidence="2 3">FDAARGOS_1131</strain>
    </source>
</reference>
<feature type="transmembrane region" description="Helical" evidence="1">
    <location>
        <begin position="17"/>
        <end position="36"/>
    </location>
</feature>
<dbReference type="RefSeq" id="WP_002985913.1">
    <property type="nucleotide sequence ID" value="NZ_CP068108.1"/>
</dbReference>
<keyword evidence="1" id="KW-0472">Membrane</keyword>
<keyword evidence="1" id="KW-1133">Transmembrane helix</keyword>
<dbReference type="AlphaFoldDB" id="A0A9Q7E9J0"/>
<evidence type="ECO:0000313" key="2">
    <source>
        <dbReference type="EMBL" id="QQT98758.1"/>
    </source>
</evidence>
<dbReference type="InterPro" id="IPR046077">
    <property type="entry name" value="DUF6095"/>
</dbReference>
<dbReference type="EMBL" id="CP068108">
    <property type="protein sequence ID" value="QQT98758.1"/>
    <property type="molecule type" value="Genomic_DNA"/>
</dbReference>
<organism evidence="2 3">
    <name type="scientific">Myroides odoratus</name>
    <name type="common">Flavobacterium odoratum</name>
    <dbReference type="NCBI Taxonomy" id="256"/>
    <lineage>
        <taxon>Bacteria</taxon>
        <taxon>Pseudomonadati</taxon>
        <taxon>Bacteroidota</taxon>
        <taxon>Flavobacteriia</taxon>
        <taxon>Flavobacteriales</taxon>
        <taxon>Flavobacteriaceae</taxon>
        <taxon>Myroides</taxon>
    </lineage>
</organism>
<gene>
    <name evidence="2" type="ORF">I6I88_11075</name>
</gene>
<accession>A0A9Q7E9J0</accession>
<dbReference type="OrthoDB" id="1447634at2"/>
<name>A0A9Q7E9J0_MYROD</name>
<sequence>MEPQGTNRKVLQKGVKYLAITLPLLFLGPIVIHSSLKNQANPFFIPVFALGCIICLSSMFLLFKGINTIMKSLFGK</sequence>
<dbReference type="GeneID" id="93528201"/>
<proteinExistence type="predicted"/>
<protein>
    <submittedName>
        <fullName evidence="2">Uncharacterized protein</fullName>
    </submittedName>
</protein>
<evidence type="ECO:0000256" key="1">
    <source>
        <dbReference type="SAM" id="Phobius"/>
    </source>
</evidence>
<evidence type="ECO:0000313" key="3">
    <source>
        <dbReference type="Proteomes" id="UP000596202"/>
    </source>
</evidence>